<proteinExistence type="predicted"/>
<protein>
    <submittedName>
        <fullName evidence="1">Uncharacterized protein</fullName>
    </submittedName>
</protein>
<evidence type="ECO:0000313" key="1">
    <source>
        <dbReference type="EMBL" id="GAG33859.1"/>
    </source>
</evidence>
<name>X0WSC5_9ZZZZ</name>
<organism evidence="1">
    <name type="scientific">marine sediment metagenome</name>
    <dbReference type="NCBI Taxonomy" id="412755"/>
    <lineage>
        <taxon>unclassified sequences</taxon>
        <taxon>metagenomes</taxon>
        <taxon>ecological metagenomes</taxon>
    </lineage>
</organism>
<dbReference type="AlphaFoldDB" id="X0WSC5"/>
<gene>
    <name evidence="1" type="ORF">S01H1_68661</name>
</gene>
<dbReference type="EMBL" id="BARS01045537">
    <property type="protein sequence ID" value="GAG33859.1"/>
    <property type="molecule type" value="Genomic_DNA"/>
</dbReference>
<feature type="non-terminal residue" evidence="1">
    <location>
        <position position="1"/>
    </location>
</feature>
<reference evidence="1" key="1">
    <citation type="journal article" date="2014" name="Front. Microbiol.">
        <title>High frequency of phylogenetically diverse reductive dehalogenase-homologous genes in deep subseafloor sedimentary metagenomes.</title>
        <authorList>
            <person name="Kawai M."/>
            <person name="Futagami T."/>
            <person name="Toyoda A."/>
            <person name="Takaki Y."/>
            <person name="Nishi S."/>
            <person name="Hori S."/>
            <person name="Arai W."/>
            <person name="Tsubouchi T."/>
            <person name="Morono Y."/>
            <person name="Uchiyama I."/>
            <person name="Ito T."/>
            <person name="Fujiyama A."/>
            <person name="Inagaki F."/>
            <person name="Takami H."/>
        </authorList>
    </citation>
    <scope>NUCLEOTIDE SEQUENCE</scope>
    <source>
        <strain evidence="1">Expedition CK06-06</strain>
    </source>
</reference>
<accession>X0WSC5</accession>
<sequence length="53" mass="5797">GLMSIVIVKKLKIIYIQNHQGKIAVKPLGPEYLFIQALIEISIVEDAGHAIGI</sequence>
<comment type="caution">
    <text evidence="1">The sequence shown here is derived from an EMBL/GenBank/DDBJ whole genome shotgun (WGS) entry which is preliminary data.</text>
</comment>